<dbReference type="Proteomes" id="UP001283361">
    <property type="component" value="Unassembled WGS sequence"/>
</dbReference>
<evidence type="ECO:0000313" key="1">
    <source>
        <dbReference type="EMBL" id="KAK3783889.1"/>
    </source>
</evidence>
<gene>
    <name evidence="1" type="ORF">RRG08_063823</name>
</gene>
<protein>
    <submittedName>
        <fullName evidence="1">Uncharacterized protein</fullName>
    </submittedName>
</protein>
<organism evidence="1 2">
    <name type="scientific">Elysia crispata</name>
    <name type="common">lettuce slug</name>
    <dbReference type="NCBI Taxonomy" id="231223"/>
    <lineage>
        <taxon>Eukaryota</taxon>
        <taxon>Metazoa</taxon>
        <taxon>Spiralia</taxon>
        <taxon>Lophotrochozoa</taxon>
        <taxon>Mollusca</taxon>
        <taxon>Gastropoda</taxon>
        <taxon>Heterobranchia</taxon>
        <taxon>Euthyneura</taxon>
        <taxon>Panpulmonata</taxon>
        <taxon>Sacoglossa</taxon>
        <taxon>Placobranchoidea</taxon>
        <taxon>Plakobranchidae</taxon>
        <taxon>Elysia</taxon>
    </lineage>
</organism>
<feature type="non-terminal residue" evidence="1">
    <location>
        <position position="1"/>
    </location>
</feature>
<reference evidence="1" key="1">
    <citation type="journal article" date="2023" name="G3 (Bethesda)">
        <title>A reference genome for the long-term kleptoplast-retaining sea slug Elysia crispata morphotype clarki.</title>
        <authorList>
            <person name="Eastman K.E."/>
            <person name="Pendleton A.L."/>
            <person name="Shaikh M.A."/>
            <person name="Suttiyut T."/>
            <person name="Ogas R."/>
            <person name="Tomko P."/>
            <person name="Gavelis G."/>
            <person name="Widhalm J.R."/>
            <person name="Wisecaver J.H."/>
        </authorList>
    </citation>
    <scope>NUCLEOTIDE SEQUENCE</scope>
    <source>
        <strain evidence="1">ECLA1</strain>
    </source>
</reference>
<dbReference type="EMBL" id="JAWDGP010002334">
    <property type="protein sequence ID" value="KAK3783889.1"/>
    <property type="molecule type" value="Genomic_DNA"/>
</dbReference>
<sequence length="189" mass="20613">NTCAPRISPPKPKIQSITFKAGNDTGESVVTHLYSSVELVVVNASTRACCSCWETEGGWDPTAELDIFPLPSDSAAYMARGTRTKANLNIKKRKEMVEERDQQIGCKRKAKKPETGSLPFLQASKDCFQWLLAIGHGNVQLPIFNAAGAGYFVPTMPQAQRGFFQPASMSSIRAPRAPWGGNVRPNQTA</sequence>
<dbReference type="AlphaFoldDB" id="A0AAE1A9P3"/>
<comment type="caution">
    <text evidence="1">The sequence shown here is derived from an EMBL/GenBank/DDBJ whole genome shotgun (WGS) entry which is preliminary data.</text>
</comment>
<name>A0AAE1A9P3_9GAST</name>
<accession>A0AAE1A9P3</accession>
<proteinExistence type="predicted"/>
<evidence type="ECO:0000313" key="2">
    <source>
        <dbReference type="Proteomes" id="UP001283361"/>
    </source>
</evidence>
<keyword evidence="2" id="KW-1185">Reference proteome</keyword>
<feature type="non-terminal residue" evidence="1">
    <location>
        <position position="189"/>
    </location>
</feature>